<evidence type="ECO:0000256" key="3">
    <source>
        <dbReference type="ARBA" id="ARBA00022741"/>
    </source>
</evidence>
<keyword evidence="7" id="KW-1185">Reference proteome</keyword>
<dbReference type="GO" id="GO:0005524">
    <property type="term" value="F:ATP binding"/>
    <property type="evidence" value="ECO:0007669"/>
    <property type="project" value="UniProtKB-KW"/>
</dbReference>
<dbReference type="Proteomes" id="UP001597452">
    <property type="component" value="Unassembled WGS sequence"/>
</dbReference>
<evidence type="ECO:0000256" key="1">
    <source>
        <dbReference type="ARBA" id="ARBA00005417"/>
    </source>
</evidence>
<dbReference type="PROSITE" id="PS00211">
    <property type="entry name" value="ABC_TRANSPORTER_1"/>
    <property type="match status" value="1"/>
</dbReference>
<dbReference type="Gene3D" id="3.40.50.300">
    <property type="entry name" value="P-loop containing nucleotide triphosphate hydrolases"/>
    <property type="match status" value="1"/>
</dbReference>
<sequence length="346" mass="39368">MNDKNLIEVKLLNKTFTKKVGRHLFNRKVIPVHAVNNVSFEVKKGETLGIIGESGCGKTTTARMLLRLQKETSGEIYFKGTDLCKLNEKQTAKFRSNMQMIFQDPYDTLNPGMRIIDILMEPINAHLKGLSHKEKKAMVKESIEAIDLKPAERFIYRYPHELSGGQRQRIAIARSIILEPDFIAADEPTSMLDVSVRAGILNLLLKLKEKMGLTMMFITHDLTTASYMCDRIAVMYQGEIVEIGTTQEVINYPSHPYTRALVSVVTDLNHFIDNRERIILDGEVDATMEKKGCIFVNRCPFKEEHCEHHSPDFIQKEENHFVACSCLDKVPAGLPKEQIFDKKPVS</sequence>
<evidence type="ECO:0000256" key="2">
    <source>
        <dbReference type="ARBA" id="ARBA00022448"/>
    </source>
</evidence>
<organism evidence="6 7">
    <name type="scientific">Piscibacillus salipiscarius</name>
    <dbReference type="NCBI Taxonomy" id="299480"/>
    <lineage>
        <taxon>Bacteria</taxon>
        <taxon>Bacillati</taxon>
        <taxon>Bacillota</taxon>
        <taxon>Bacilli</taxon>
        <taxon>Bacillales</taxon>
        <taxon>Bacillaceae</taxon>
        <taxon>Piscibacillus</taxon>
    </lineage>
</organism>
<protein>
    <submittedName>
        <fullName evidence="6">ABC transporter ATP-binding protein</fullName>
    </submittedName>
</protein>
<dbReference type="NCBIfam" id="TIGR01727">
    <property type="entry name" value="oligo_HPY"/>
    <property type="match status" value="1"/>
</dbReference>
<keyword evidence="2" id="KW-0813">Transport</keyword>
<dbReference type="Pfam" id="PF00005">
    <property type="entry name" value="ABC_tran"/>
    <property type="match status" value="1"/>
</dbReference>
<dbReference type="InterPro" id="IPR017871">
    <property type="entry name" value="ABC_transporter-like_CS"/>
</dbReference>
<dbReference type="SUPFAM" id="SSF52540">
    <property type="entry name" value="P-loop containing nucleoside triphosphate hydrolases"/>
    <property type="match status" value="1"/>
</dbReference>
<dbReference type="InterPro" id="IPR027417">
    <property type="entry name" value="P-loop_NTPase"/>
</dbReference>
<dbReference type="RefSeq" id="WP_377330093.1">
    <property type="nucleotide sequence ID" value="NZ_JBHUMZ010000050.1"/>
</dbReference>
<comment type="caution">
    <text evidence="6">The sequence shown here is derived from an EMBL/GenBank/DDBJ whole genome shotgun (WGS) entry which is preliminary data.</text>
</comment>
<dbReference type="CDD" id="cd03257">
    <property type="entry name" value="ABC_NikE_OppD_transporters"/>
    <property type="match status" value="1"/>
</dbReference>
<dbReference type="InterPro" id="IPR003439">
    <property type="entry name" value="ABC_transporter-like_ATP-bd"/>
</dbReference>
<accession>A0ABW5QDV9</accession>
<evidence type="ECO:0000259" key="5">
    <source>
        <dbReference type="PROSITE" id="PS50893"/>
    </source>
</evidence>
<gene>
    <name evidence="6" type="ORF">ACFSW4_14195</name>
</gene>
<keyword evidence="4 6" id="KW-0067">ATP-binding</keyword>
<evidence type="ECO:0000256" key="4">
    <source>
        <dbReference type="ARBA" id="ARBA00022840"/>
    </source>
</evidence>
<reference evidence="7" key="1">
    <citation type="journal article" date="2019" name="Int. J. Syst. Evol. Microbiol.">
        <title>The Global Catalogue of Microorganisms (GCM) 10K type strain sequencing project: providing services to taxonomists for standard genome sequencing and annotation.</title>
        <authorList>
            <consortium name="The Broad Institute Genomics Platform"/>
            <consortium name="The Broad Institute Genome Sequencing Center for Infectious Disease"/>
            <person name="Wu L."/>
            <person name="Ma J."/>
        </authorList>
    </citation>
    <scope>NUCLEOTIDE SEQUENCE [LARGE SCALE GENOMIC DNA]</scope>
    <source>
        <strain evidence="7">TISTR 1571</strain>
    </source>
</reference>
<keyword evidence="3" id="KW-0547">Nucleotide-binding</keyword>
<dbReference type="PANTHER" id="PTHR43776">
    <property type="entry name" value="TRANSPORT ATP-BINDING PROTEIN"/>
    <property type="match status" value="1"/>
</dbReference>
<feature type="domain" description="ABC transporter" evidence="5">
    <location>
        <begin position="9"/>
        <end position="262"/>
    </location>
</feature>
<proteinExistence type="inferred from homology"/>
<dbReference type="PROSITE" id="PS50893">
    <property type="entry name" value="ABC_TRANSPORTER_2"/>
    <property type="match status" value="1"/>
</dbReference>
<dbReference type="SMART" id="SM00382">
    <property type="entry name" value="AAA"/>
    <property type="match status" value="1"/>
</dbReference>
<comment type="similarity">
    <text evidence="1">Belongs to the ABC transporter superfamily.</text>
</comment>
<evidence type="ECO:0000313" key="6">
    <source>
        <dbReference type="EMBL" id="MFD2640016.1"/>
    </source>
</evidence>
<dbReference type="InterPro" id="IPR003593">
    <property type="entry name" value="AAA+_ATPase"/>
</dbReference>
<dbReference type="InterPro" id="IPR013563">
    <property type="entry name" value="Oligopep_ABC_C"/>
</dbReference>
<dbReference type="EMBL" id="JBHUMZ010000050">
    <property type="protein sequence ID" value="MFD2640016.1"/>
    <property type="molecule type" value="Genomic_DNA"/>
</dbReference>
<dbReference type="InterPro" id="IPR050319">
    <property type="entry name" value="ABC_transp_ATP-bind"/>
</dbReference>
<name>A0ABW5QDV9_9BACI</name>
<dbReference type="Pfam" id="PF08352">
    <property type="entry name" value="oligo_HPY"/>
    <property type="match status" value="1"/>
</dbReference>
<evidence type="ECO:0000313" key="7">
    <source>
        <dbReference type="Proteomes" id="UP001597452"/>
    </source>
</evidence>